<dbReference type="SUPFAM" id="SSF53187">
    <property type="entry name" value="Zn-dependent exopeptidases"/>
    <property type="match status" value="1"/>
</dbReference>
<organism evidence="2 3">
    <name type="scientific">Candidatus Chloroploca mongolica</name>
    <dbReference type="NCBI Taxonomy" id="2528176"/>
    <lineage>
        <taxon>Bacteria</taxon>
        <taxon>Bacillati</taxon>
        <taxon>Chloroflexota</taxon>
        <taxon>Chloroflexia</taxon>
        <taxon>Chloroflexales</taxon>
        <taxon>Chloroflexineae</taxon>
        <taxon>Oscillochloridaceae</taxon>
        <taxon>Candidatus Chloroploca</taxon>
    </lineage>
</organism>
<feature type="domain" description="DUF4910" evidence="1">
    <location>
        <begin position="148"/>
        <end position="339"/>
    </location>
</feature>
<evidence type="ECO:0000313" key="2">
    <source>
        <dbReference type="EMBL" id="MBP1467841.1"/>
    </source>
</evidence>
<dbReference type="PANTHER" id="PTHR12147:SF26">
    <property type="entry name" value="PEPTIDASE M28 DOMAIN-CONTAINING PROTEIN"/>
    <property type="match status" value="1"/>
</dbReference>
<gene>
    <name evidence="2" type="ORF">EYB53_019150</name>
</gene>
<protein>
    <submittedName>
        <fullName evidence="2">DUF4910 domain-containing protein</fullName>
    </submittedName>
</protein>
<keyword evidence="3" id="KW-1185">Reference proteome</keyword>
<dbReference type="PANTHER" id="PTHR12147">
    <property type="entry name" value="METALLOPEPTIDASE M28 FAMILY MEMBER"/>
    <property type="match status" value="1"/>
</dbReference>
<name>A0ABS4DEG9_9CHLR</name>
<evidence type="ECO:0000313" key="3">
    <source>
        <dbReference type="Proteomes" id="UP001193081"/>
    </source>
</evidence>
<reference evidence="2 3" key="1">
    <citation type="submission" date="2021-03" db="EMBL/GenBank/DDBJ databases">
        <authorList>
            <person name="Grouzdev D.S."/>
        </authorList>
    </citation>
    <scope>NUCLEOTIDE SEQUENCE [LARGE SCALE GENOMIC DNA]</scope>
    <source>
        <strain evidence="2 3">M50-1</strain>
    </source>
</reference>
<comment type="caution">
    <text evidence="2">The sequence shown here is derived from an EMBL/GenBank/DDBJ whole genome shotgun (WGS) entry which is preliminary data.</text>
</comment>
<dbReference type="RefSeq" id="WP_135480004.1">
    <property type="nucleotide sequence ID" value="NZ_SIJK02000044.1"/>
</dbReference>
<dbReference type="Gene3D" id="3.40.630.10">
    <property type="entry name" value="Zn peptidases"/>
    <property type="match status" value="1"/>
</dbReference>
<dbReference type="Proteomes" id="UP001193081">
    <property type="component" value="Unassembled WGS sequence"/>
</dbReference>
<proteinExistence type="predicted"/>
<dbReference type="InterPro" id="IPR045175">
    <property type="entry name" value="M28_fam"/>
</dbReference>
<accession>A0ABS4DEG9</accession>
<dbReference type="InterPro" id="IPR032589">
    <property type="entry name" value="DUF4910"/>
</dbReference>
<dbReference type="Pfam" id="PF16254">
    <property type="entry name" value="DUF4910"/>
    <property type="match status" value="1"/>
</dbReference>
<sequence length="652" mass="72522">MFQQLLTTVGHEVSGEAARALVARISQWHRIQASPMYREAAHWVHATLQSYGLDATLESFPVGEGRQVWGEPLFDEWQCHEGWLDLLLPDGSTQRLADYRAVPLSLLPRSVSTDGEFELVVVERGDRVEDYADLEVAGKLILTRSMPMSVYRVAIEKLGAAGVICDGMRSLPEICPPGDLPDAIQYASWWWWGGERRAFGFALSPRVGAALRRRAARAADEGRVVRLRARVRSSFTDGAIEAVSAFIPGQSNEEILLVAHLCHPAPCANDNATGAAAAMEVARALHMLIESGRLPRPQRALRFLWMPEMTGTYLYLARHEGRIERTVAALNLDMVGADQARCGSVNTIIHTSDALPSFVGDLLEAIRTGMHGVSDTLYGRTEPPLLRMASAPFSNGSDHYILADPTVGIPTPLIIEWPDRFYHTTADTLDQVSATTLQRNMTLAGTYLAFLANAGSREATWLASELNARFVTRMAQVLQMATTAALSGEPPRGASWDLRLAYRLERHAAALADLRRIDPNFDPLPAQQYAALQMRLLWEGYADVLEPWQLTEVRQLPADQSHLVPRRLYRGPVSLRPHLRRLDPLEREMAQAAIRAASDFDSLVADLALFWVDGQRTLGEILNLVELETEVREPEALFAYFDLLVRLDLLAW</sequence>
<dbReference type="EMBL" id="SIJK02000044">
    <property type="protein sequence ID" value="MBP1467841.1"/>
    <property type="molecule type" value="Genomic_DNA"/>
</dbReference>
<evidence type="ECO:0000259" key="1">
    <source>
        <dbReference type="Pfam" id="PF16254"/>
    </source>
</evidence>